<keyword evidence="8" id="KW-1185">Reference proteome</keyword>
<dbReference type="InterPro" id="IPR029046">
    <property type="entry name" value="LolA/LolB/LppX"/>
</dbReference>
<dbReference type="Gene3D" id="2.50.20.10">
    <property type="entry name" value="Lipoprotein localisation LolA/LolB/LppX"/>
    <property type="match status" value="1"/>
</dbReference>
<evidence type="ECO:0000313" key="7">
    <source>
        <dbReference type="EMBL" id="AOE49305.1"/>
    </source>
</evidence>
<keyword evidence="3 5" id="KW-0732">Signal</keyword>
<sequence length="261" mass="30504" precursor="true">MKLISIVTSLVIAIGVNTSMAQTDNSKGLEIMTEVDVRDEGFEDFKAQISMVLEDNDGNKSTRLMEVKNLEVKDDGDKRLLVFKEPSDVSGTALLTYSHILEDDEQWLFLPALKRVKRISSSNKSGPFVGSEFAYEDMLSQEVEKYDYSYIGEEVINGQDCYVIERKPRYESSGYNKQKVWVDKEHFRYQKIEYYDHQDAHLKTLVLSDYQQFLNKYWRAKKMVMTNHQTQKSTAMYWKQFSFRNGYDDSSFTKSVLKRSR</sequence>
<evidence type="ECO:0000256" key="4">
    <source>
        <dbReference type="ARBA" id="ARBA00022927"/>
    </source>
</evidence>
<comment type="subunit">
    <text evidence="1">Monomer.</text>
</comment>
<gene>
    <name evidence="7" type="ORF">KS2013_581</name>
</gene>
<organism evidence="7 8">
    <name type="scientific">Kangiella sediminilitoris</name>
    <dbReference type="NCBI Taxonomy" id="1144748"/>
    <lineage>
        <taxon>Bacteria</taxon>
        <taxon>Pseudomonadati</taxon>
        <taxon>Pseudomonadota</taxon>
        <taxon>Gammaproteobacteria</taxon>
        <taxon>Kangiellales</taxon>
        <taxon>Kangiellaceae</taxon>
        <taxon>Kangiella</taxon>
    </lineage>
</organism>
<dbReference type="GO" id="GO:0015031">
    <property type="term" value="P:protein transport"/>
    <property type="evidence" value="ECO:0007669"/>
    <property type="project" value="UniProtKB-KW"/>
</dbReference>
<evidence type="ECO:0000259" key="6">
    <source>
        <dbReference type="Pfam" id="PF17131"/>
    </source>
</evidence>
<feature type="signal peptide" evidence="5">
    <location>
        <begin position="1"/>
        <end position="21"/>
    </location>
</feature>
<dbReference type="CDD" id="cd16329">
    <property type="entry name" value="LolA_like"/>
    <property type="match status" value="1"/>
</dbReference>
<keyword evidence="4" id="KW-0653">Protein transport</keyword>
<dbReference type="Pfam" id="PF17131">
    <property type="entry name" value="LolA_like"/>
    <property type="match status" value="1"/>
</dbReference>
<dbReference type="OrthoDB" id="9803781at2"/>
<reference evidence="8" key="1">
    <citation type="submission" date="2015-08" db="EMBL/GenBank/DDBJ databases">
        <authorList>
            <person name="Kim K.M."/>
        </authorList>
    </citation>
    <scope>NUCLEOTIDE SEQUENCE [LARGE SCALE GENOMIC DNA]</scope>
    <source>
        <strain evidence="8">KCTC 23892</strain>
    </source>
</reference>
<dbReference type="EMBL" id="CP012418">
    <property type="protein sequence ID" value="AOE49305.1"/>
    <property type="molecule type" value="Genomic_DNA"/>
</dbReference>
<accession>A0A1B3B947</accession>
<dbReference type="InterPro" id="IPR052944">
    <property type="entry name" value="Sporulation_related"/>
</dbReference>
<dbReference type="STRING" id="1144748.KS2013_581"/>
<evidence type="ECO:0000256" key="5">
    <source>
        <dbReference type="SAM" id="SignalP"/>
    </source>
</evidence>
<evidence type="ECO:0000256" key="1">
    <source>
        <dbReference type="ARBA" id="ARBA00011245"/>
    </source>
</evidence>
<protein>
    <submittedName>
        <fullName evidence="7">Outer membrane lipoprotein-sorting protein</fullName>
    </submittedName>
</protein>
<keyword evidence="2" id="KW-0813">Transport</keyword>
<dbReference type="PANTHER" id="PTHR37507:SF2">
    <property type="entry name" value="SPORULATION PROTEIN YDCC"/>
    <property type="match status" value="1"/>
</dbReference>
<proteinExistence type="predicted"/>
<dbReference type="KEGG" id="ksd:KS2013_581"/>
<dbReference type="PANTHER" id="PTHR37507">
    <property type="entry name" value="SPORULATION PROTEIN YDCC"/>
    <property type="match status" value="1"/>
</dbReference>
<feature type="chain" id="PRO_5008544295" evidence="5">
    <location>
        <begin position="22"/>
        <end position="261"/>
    </location>
</feature>
<keyword evidence="7" id="KW-0449">Lipoprotein</keyword>
<evidence type="ECO:0000256" key="2">
    <source>
        <dbReference type="ARBA" id="ARBA00022448"/>
    </source>
</evidence>
<feature type="domain" description="Uncharacterized protein TP-0789" evidence="6">
    <location>
        <begin position="77"/>
        <end position="259"/>
    </location>
</feature>
<dbReference type="PATRIC" id="fig|1144748.3.peg.588"/>
<dbReference type="Proteomes" id="UP000094147">
    <property type="component" value="Chromosome"/>
</dbReference>
<dbReference type="InterPro" id="IPR033399">
    <property type="entry name" value="TP_0789-like"/>
</dbReference>
<evidence type="ECO:0000313" key="8">
    <source>
        <dbReference type="Proteomes" id="UP000094147"/>
    </source>
</evidence>
<dbReference type="AlphaFoldDB" id="A0A1B3B947"/>
<dbReference type="RefSeq" id="WP_068989483.1">
    <property type="nucleotide sequence ID" value="NZ_CP012418.1"/>
</dbReference>
<dbReference type="SUPFAM" id="SSF89392">
    <property type="entry name" value="Prokaryotic lipoproteins and lipoprotein localization factors"/>
    <property type="match status" value="1"/>
</dbReference>
<name>A0A1B3B947_9GAMM</name>
<evidence type="ECO:0000256" key="3">
    <source>
        <dbReference type="ARBA" id="ARBA00022729"/>
    </source>
</evidence>